<dbReference type="Gene3D" id="3.40.50.410">
    <property type="entry name" value="von Willebrand factor, type A domain"/>
    <property type="match status" value="1"/>
</dbReference>
<name>A0ABV9YA27_9PSEU</name>
<accession>A0ABV9YA27</accession>
<proteinExistence type="predicted"/>
<protein>
    <submittedName>
        <fullName evidence="2">Substrate-binding domain-containing protein</fullName>
    </submittedName>
</protein>
<keyword evidence="3" id="KW-1185">Reference proteome</keyword>
<evidence type="ECO:0000313" key="3">
    <source>
        <dbReference type="Proteomes" id="UP001595833"/>
    </source>
</evidence>
<evidence type="ECO:0000313" key="2">
    <source>
        <dbReference type="EMBL" id="MFC5058443.1"/>
    </source>
</evidence>
<sequence length="552" mass="58051">MTRRFRAPTAAALPGTALTGTILTGVVLAGAVLAGCTATTPEPVAPSTVPSGPPTTLRVLAGSELADLEPVLDDAERATGVRVELEFTGSLDGAQKVAEGKADGAHDALWFSSTRYLRTIPEARDRLGPEVQVMTSPVVLGLREPVARELGWDRAPVRWSDVAAAVDRGALTFAMTDPAASNTGFSALVAVATALDGGGRALDLDAIARVSGALSRLFTGHRVTAGSSEWLGDAFVRRATGEDPGGPVDALITYEASLLSLNRSGKLSEPLVPVYPQDGVVSADYPLTVLAGASPEARDAHRRLGEYLRGPEAQRAIVELTARRPAVPGVPQPPDVPATLVEIPFPDNRAVVDALLDAYADRLRRPARTVYVLDVSGSMEGERIDQLKRALTGLTGVDRSLSGRSCRFRGREEVVLLPFSQAPGAPLSFTVDETAPEASLASVRAAVEGLAAGGDTAVYDSVIRAHDLIGDPGDRFTSIVLMTDGENRQGAGLAEYRAFLSGRAGAVPVFPILFGEAAEGEMREVARITGGALWDARHDPLDRAFCQIRGYQ</sequence>
<dbReference type="Gene3D" id="3.40.190.10">
    <property type="entry name" value="Periplasmic binding protein-like II"/>
    <property type="match status" value="2"/>
</dbReference>
<gene>
    <name evidence="2" type="ORF">ACFPFM_32430</name>
</gene>
<dbReference type="InterPro" id="IPR050682">
    <property type="entry name" value="ModA/WtpA"/>
</dbReference>
<evidence type="ECO:0000259" key="1">
    <source>
        <dbReference type="PROSITE" id="PS50234"/>
    </source>
</evidence>
<dbReference type="InterPro" id="IPR002035">
    <property type="entry name" value="VWF_A"/>
</dbReference>
<comment type="caution">
    <text evidence="2">The sequence shown here is derived from an EMBL/GenBank/DDBJ whole genome shotgun (WGS) entry which is preliminary data.</text>
</comment>
<organism evidence="2 3">
    <name type="scientific">Saccharothrix xinjiangensis</name>
    <dbReference type="NCBI Taxonomy" id="204798"/>
    <lineage>
        <taxon>Bacteria</taxon>
        <taxon>Bacillati</taxon>
        <taxon>Actinomycetota</taxon>
        <taxon>Actinomycetes</taxon>
        <taxon>Pseudonocardiales</taxon>
        <taxon>Pseudonocardiaceae</taxon>
        <taxon>Saccharothrix</taxon>
    </lineage>
</organism>
<dbReference type="SUPFAM" id="SSF53850">
    <property type="entry name" value="Periplasmic binding protein-like II"/>
    <property type="match status" value="1"/>
</dbReference>
<dbReference type="PANTHER" id="PTHR30632">
    <property type="entry name" value="MOLYBDATE-BINDING PERIPLASMIC PROTEIN"/>
    <property type="match status" value="1"/>
</dbReference>
<dbReference type="EMBL" id="JBHSJB010000032">
    <property type="protein sequence ID" value="MFC5058443.1"/>
    <property type="molecule type" value="Genomic_DNA"/>
</dbReference>
<dbReference type="Proteomes" id="UP001595833">
    <property type="component" value="Unassembled WGS sequence"/>
</dbReference>
<reference evidence="3" key="1">
    <citation type="journal article" date="2019" name="Int. J. Syst. Evol. Microbiol.">
        <title>The Global Catalogue of Microorganisms (GCM) 10K type strain sequencing project: providing services to taxonomists for standard genome sequencing and annotation.</title>
        <authorList>
            <consortium name="The Broad Institute Genomics Platform"/>
            <consortium name="The Broad Institute Genome Sequencing Center for Infectious Disease"/>
            <person name="Wu L."/>
            <person name="Ma J."/>
        </authorList>
    </citation>
    <scope>NUCLEOTIDE SEQUENCE [LARGE SCALE GENOMIC DNA]</scope>
    <source>
        <strain evidence="3">KCTC 12848</strain>
    </source>
</reference>
<dbReference type="PROSITE" id="PS50234">
    <property type="entry name" value="VWFA"/>
    <property type="match status" value="1"/>
</dbReference>
<feature type="domain" description="VWFA" evidence="1">
    <location>
        <begin position="368"/>
        <end position="530"/>
    </location>
</feature>
<dbReference type="InterPro" id="IPR036465">
    <property type="entry name" value="vWFA_dom_sf"/>
</dbReference>
<dbReference type="RefSeq" id="WP_344041081.1">
    <property type="nucleotide sequence ID" value="NZ_BAAAKE010000027.1"/>
</dbReference>
<dbReference type="Pfam" id="PF13531">
    <property type="entry name" value="SBP_bac_11"/>
    <property type="match status" value="1"/>
</dbReference>
<dbReference type="PANTHER" id="PTHR30632:SF0">
    <property type="entry name" value="SULFATE-BINDING PROTEIN"/>
    <property type="match status" value="1"/>
</dbReference>
<dbReference type="SUPFAM" id="SSF53300">
    <property type="entry name" value="vWA-like"/>
    <property type="match status" value="1"/>
</dbReference>